<dbReference type="CDD" id="cd24048">
    <property type="entry name" value="ASKHA_NBD_FtsA"/>
    <property type="match status" value="1"/>
</dbReference>
<protein>
    <recommendedName>
        <fullName evidence="5 6">Cell division protein FtsA</fullName>
    </recommendedName>
</protein>
<dbReference type="Proteomes" id="UP000005273">
    <property type="component" value="Unassembled WGS sequence"/>
</dbReference>
<evidence type="ECO:0000256" key="3">
    <source>
        <dbReference type="ARBA" id="ARBA00023136"/>
    </source>
</evidence>
<dbReference type="InterPro" id="IPR043129">
    <property type="entry name" value="ATPase_NBD"/>
</dbReference>
<keyword evidence="2 5" id="KW-0132">Cell division</keyword>
<comment type="caution">
    <text evidence="8">The sequence shown here is derived from an EMBL/GenBank/DDBJ whole genome shotgun (WGS) entry which is preliminary data.</text>
</comment>
<evidence type="ECO:0000256" key="4">
    <source>
        <dbReference type="ARBA" id="ARBA00023306"/>
    </source>
</evidence>
<accession>A0A0T5XD76</accession>
<dbReference type="Gene3D" id="3.30.420.40">
    <property type="match status" value="2"/>
</dbReference>
<dbReference type="GO" id="GO:0032153">
    <property type="term" value="C:cell division site"/>
    <property type="evidence" value="ECO:0007669"/>
    <property type="project" value="UniProtKB-UniRule"/>
</dbReference>
<dbReference type="EMBL" id="ACJX03000001">
    <property type="protein sequence ID" value="KRT36287.1"/>
    <property type="molecule type" value="Genomic_DNA"/>
</dbReference>
<keyword evidence="9" id="KW-1185">Reference proteome</keyword>
<dbReference type="InterPro" id="IPR050696">
    <property type="entry name" value="FtsA/MreB"/>
</dbReference>
<comment type="similarity">
    <text evidence="5 6">Belongs to the FtsA/MreB family.</text>
</comment>
<dbReference type="SUPFAM" id="SSF53067">
    <property type="entry name" value="Actin-like ATPase domain"/>
    <property type="match status" value="2"/>
</dbReference>
<organism evidence="8 9">
    <name type="scientific">Acetomicrobium hydrogeniformans ATCC BAA-1850</name>
    <dbReference type="NCBI Taxonomy" id="592015"/>
    <lineage>
        <taxon>Bacteria</taxon>
        <taxon>Thermotogati</taxon>
        <taxon>Synergistota</taxon>
        <taxon>Synergistia</taxon>
        <taxon>Synergistales</taxon>
        <taxon>Acetomicrobiaceae</taxon>
        <taxon>Acetomicrobium</taxon>
    </lineage>
</organism>
<keyword evidence="4 5" id="KW-0131">Cell cycle</keyword>
<dbReference type="AlphaFoldDB" id="A0A0T5XD76"/>
<comment type="subcellular location">
    <subcellularLocation>
        <location evidence="5">Cell membrane</location>
        <topology evidence="5">Peripheral membrane protein</topology>
        <orientation evidence="5">Cytoplasmic side</orientation>
    </subcellularLocation>
    <text evidence="5">Localizes to the Z ring in an FtsZ-dependent manner. Targeted to the membrane through a conserved C-terminal amphipathic helix.</text>
</comment>
<evidence type="ECO:0000256" key="5">
    <source>
        <dbReference type="HAMAP-Rule" id="MF_02033"/>
    </source>
</evidence>
<dbReference type="Gene3D" id="3.30.1490.110">
    <property type="match status" value="1"/>
</dbReference>
<comment type="subunit">
    <text evidence="5">Self-interacts. Interacts with FtsZ.</text>
</comment>
<keyword evidence="1 5" id="KW-1003">Cell membrane</keyword>
<evidence type="ECO:0000256" key="2">
    <source>
        <dbReference type="ARBA" id="ARBA00022618"/>
    </source>
</evidence>
<keyword evidence="3 5" id="KW-0472">Membrane</keyword>
<evidence type="ECO:0000313" key="8">
    <source>
        <dbReference type="EMBL" id="KRT36287.1"/>
    </source>
</evidence>
<dbReference type="InterPro" id="IPR020823">
    <property type="entry name" value="Cell_div_FtsA"/>
</dbReference>
<evidence type="ECO:0000259" key="7">
    <source>
        <dbReference type="SMART" id="SM00842"/>
    </source>
</evidence>
<sequence length="441" mass="46984">MEASAKMYEKIELIAGLDIGTTKTSLIVAERDRHTGEAQIIGVGSARSVGLRKGLIVNFEHVVKSIASSLEDAEGMTGISVDRAFVCFSGALTTSITSKGMISLGSTPRQVVEADIQRVIEASLSEISMPNNYCTVHTIPIMYSIDGQRGIDDPLGMTGVRLEVEVQSIMSPTATVQNVINCAERAGISVAGLIVKPLASALGVLTPGEILSGVAVVDIGGGTTGISIYVDGALKKLSVIQIGGDHITNDIARVLKIPIEAAEEIKKHVSLGEDVDAFDEEIEYAAQGKRGACNAGQVHEVVYNRLEELFEDFVKKELRDVGSILLPSGVVLTGGVAKTYGIAEMVSDVLGMPVRVAGPMESQKMPPGRNGCEYASTAGIIKYVNILEKYPLKFIGPSISFASAGQQIKTKARREKDESFHPFEAVKSALSAIKRTFKELF</sequence>
<dbReference type="STRING" id="592015.HMPREF1705_03560"/>
<comment type="function">
    <text evidence="5 6">Cell division protein that is involved in the assembly of the Z ring. May serve as a membrane anchor for the Z ring.</text>
</comment>
<dbReference type="NCBIfam" id="TIGR01174">
    <property type="entry name" value="ftsA"/>
    <property type="match status" value="1"/>
</dbReference>
<dbReference type="Pfam" id="PF14450">
    <property type="entry name" value="FtsA"/>
    <property type="match status" value="1"/>
</dbReference>
<reference evidence="9" key="1">
    <citation type="submission" date="2012-09" db="EMBL/GenBank/DDBJ databases">
        <authorList>
            <person name="Weinstock G."/>
            <person name="Sodergren E."/>
            <person name="Clifton S."/>
            <person name="Fulton L."/>
            <person name="Fulton B."/>
            <person name="Courtney L."/>
            <person name="Fronick C."/>
            <person name="Harrison M."/>
            <person name="Strong C."/>
            <person name="Farmer C."/>
            <person name="Delehaunty K."/>
            <person name="Markovic C."/>
            <person name="Hall O."/>
            <person name="Minx P."/>
            <person name="Tomlinson C."/>
            <person name="Mitreva M."/>
            <person name="Nelson J."/>
            <person name="Hou S."/>
            <person name="Wollam A."/>
            <person name="Pepin K.H."/>
            <person name="Johnson M."/>
            <person name="Bhonagiri V."/>
            <person name="Nash W.E."/>
            <person name="Suruliraj S."/>
            <person name="Warren W."/>
            <person name="Chinwalla A."/>
            <person name="Mardis E.R."/>
            <person name="Wilson R.K."/>
        </authorList>
    </citation>
    <scope>NUCLEOTIDE SEQUENCE [LARGE SCALE GENOMIC DNA]</scope>
    <source>
        <strain evidence="9">OS1</strain>
    </source>
</reference>
<evidence type="ECO:0000256" key="6">
    <source>
        <dbReference type="PIRNR" id="PIRNR003101"/>
    </source>
</evidence>
<feature type="domain" description="SHS2" evidence="7">
    <location>
        <begin position="14"/>
        <end position="204"/>
    </location>
</feature>
<dbReference type="Pfam" id="PF02491">
    <property type="entry name" value="SHS2_FTSA"/>
    <property type="match status" value="1"/>
</dbReference>
<dbReference type="PIRSF" id="PIRSF003101">
    <property type="entry name" value="FtsA"/>
    <property type="match status" value="1"/>
</dbReference>
<gene>
    <name evidence="5" type="primary">ftsA</name>
    <name evidence="8" type="ORF">HMPREF1705_03560</name>
</gene>
<dbReference type="eggNOG" id="COG0849">
    <property type="taxonomic scope" value="Bacteria"/>
</dbReference>
<dbReference type="HAMAP" id="MF_02033">
    <property type="entry name" value="FtsA"/>
    <property type="match status" value="1"/>
</dbReference>
<dbReference type="GO" id="GO:0009898">
    <property type="term" value="C:cytoplasmic side of plasma membrane"/>
    <property type="evidence" value="ECO:0007669"/>
    <property type="project" value="UniProtKB-UniRule"/>
</dbReference>
<dbReference type="PANTHER" id="PTHR32432">
    <property type="entry name" value="CELL DIVISION PROTEIN FTSA-RELATED"/>
    <property type="match status" value="1"/>
</dbReference>
<dbReference type="SMART" id="SM00842">
    <property type="entry name" value="FtsA"/>
    <property type="match status" value="1"/>
</dbReference>
<dbReference type="GO" id="GO:0043093">
    <property type="term" value="P:FtsZ-dependent cytokinesis"/>
    <property type="evidence" value="ECO:0007669"/>
    <property type="project" value="UniProtKB-UniRule"/>
</dbReference>
<proteinExistence type="inferred from homology"/>
<evidence type="ECO:0000256" key="1">
    <source>
        <dbReference type="ARBA" id="ARBA00022475"/>
    </source>
</evidence>
<evidence type="ECO:0000313" key="9">
    <source>
        <dbReference type="Proteomes" id="UP000005273"/>
    </source>
</evidence>
<name>A0A0T5XD76_9BACT</name>
<dbReference type="InterPro" id="IPR003494">
    <property type="entry name" value="SHS2_FtsA"/>
</dbReference>
<dbReference type="PANTHER" id="PTHR32432:SF4">
    <property type="entry name" value="CELL DIVISION PROTEIN FTSA"/>
    <property type="match status" value="1"/>
</dbReference>